<dbReference type="PANTHER" id="PTHR13304:SF0">
    <property type="entry name" value="GLYCOSYLPHOSPHATIDYLINOSITOL ANCHOR ATTACHMENT 1 PROTEIN"/>
    <property type="match status" value="1"/>
</dbReference>
<evidence type="ECO:0000256" key="1">
    <source>
        <dbReference type="SAM" id="Phobius"/>
    </source>
</evidence>
<name>A0A0R3WSA4_HYDTA</name>
<protein>
    <submittedName>
        <fullName evidence="4">Glycosylphosphatidylinositol anchor attachment 1 protein</fullName>
    </submittedName>
</protein>
<keyword evidence="1" id="KW-1133">Transmembrane helix</keyword>
<feature type="transmembrane region" description="Helical" evidence="1">
    <location>
        <begin position="461"/>
        <end position="484"/>
    </location>
</feature>
<dbReference type="OrthoDB" id="445301at2759"/>
<evidence type="ECO:0000313" key="3">
    <source>
        <dbReference type="Proteomes" id="UP000274429"/>
    </source>
</evidence>
<dbReference type="STRING" id="6205.A0A0R3WSA4"/>
<dbReference type="Pfam" id="PF04114">
    <property type="entry name" value="Gaa1"/>
    <property type="match status" value="1"/>
</dbReference>
<dbReference type="Proteomes" id="UP000274429">
    <property type="component" value="Unassembled WGS sequence"/>
</dbReference>
<evidence type="ECO:0000313" key="4">
    <source>
        <dbReference type="WBParaSite" id="TTAC_0000364401-mRNA-1"/>
    </source>
</evidence>
<dbReference type="EMBL" id="UYWX01002769">
    <property type="protein sequence ID" value="VDM23021.1"/>
    <property type="molecule type" value="Genomic_DNA"/>
</dbReference>
<keyword evidence="3" id="KW-1185">Reference proteome</keyword>
<keyword evidence="1" id="KW-0812">Transmembrane</keyword>
<feature type="transmembrane region" description="Helical" evidence="1">
    <location>
        <begin position="358"/>
        <end position="387"/>
    </location>
</feature>
<proteinExistence type="predicted"/>
<feature type="transmembrane region" description="Helical" evidence="1">
    <location>
        <begin position="510"/>
        <end position="532"/>
    </location>
</feature>
<sequence>MLSAIIYRCVQFSKFLGLFLYAAGIIGFLALSQSEFNYETYVSENALLIGLVDETYNPEPNISNVMKEFIDAAPDKTKTAFIIRQEMEKFGLEVYEQKFTFSHKLLENVGNVSSTNLYAIMRSRTDSRTEALIIIAPLRASGESEEIIPGTYTYLVSLAKQLSTQLYWAKDIIFLFPDMEYIGLVAWLDAYYGVSTSPIVHGTKLRGRSGSLQAGIVLEFPSLSMDRLDVSFQGLNGELPNLDLINTVARLAKKHSIPLSLHGQLQGFTYASPLPALKQLISSIWLQSSGSPSGLHGPLINFQVPCLTLRGIRSRASAQLNANHIRQIGSLVEAFLRCLNNLQERMHQSFYYYLLPDLWHYISIGVYSPFFFMALAGMLLQVIRIYIEFTSKQKQSPKNYAVKSVLKECDSTPTTDTMDPDTEIRQRRAVTITSKIIKDVTDKYPLEEEDKEVREGKEFNIAVLLPTTSSLGLCFVGGAVTHIFPDLLYARLLDFSTDNPNGVWQLTEDYFAVLFLVAVAGLAFLLPLLAVVSGSMCPF</sequence>
<dbReference type="PANTHER" id="PTHR13304">
    <property type="entry name" value="GLYCOSYLPHOSPHATIDYLINOSITOL ANCHOR ATTACHMENT 1 PROTEIN"/>
    <property type="match status" value="1"/>
</dbReference>
<dbReference type="InterPro" id="IPR007246">
    <property type="entry name" value="Gaa1"/>
</dbReference>
<dbReference type="WBParaSite" id="TTAC_0000364401-mRNA-1">
    <property type="protein sequence ID" value="TTAC_0000364401-mRNA-1"/>
    <property type="gene ID" value="TTAC_0000364401"/>
</dbReference>
<dbReference type="AlphaFoldDB" id="A0A0R3WSA4"/>
<dbReference type="GO" id="GO:0042765">
    <property type="term" value="C:GPI-anchor transamidase complex"/>
    <property type="evidence" value="ECO:0007669"/>
    <property type="project" value="InterPro"/>
</dbReference>
<dbReference type="GO" id="GO:0016255">
    <property type="term" value="P:attachment of GPI anchor to protein"/>
    <property type="evidence" value="ECO:0007669"/>
    <property type="project" value="TreeGrafter"/>
</dbReference>
<reference evidence="2 3" key="2">
    <citation type="submission" date="2018-11" db="EMBL/GenBank/DDBJ databases">
        <authorList>
            <consortium name="Pathogen Informatics"/>
        </authorList>
    </citation>
    <scope>NUCLEOTIDE SEQUENCE [LARGE SCALE GENOMIC DNA]</scope>
</reference>
<organism evidence="4">
    <name type="scientific">Hydatigena taeniaeformis</name>
    <name type="common">Feline tapeworm</name>
    <name type="synonym">Taenia taeniaeformis</name>
    <dbReference type="NCBI Taxonomy" id="6205"/>
    <lineage>
        <taxon>Eukaryota</taxon>
        <taxon>Metazoa</taxon>
        <taxon>Spiralia</taxon>
        <taxon>Lophotrochozoa</taxon>
        <taxon>Platyhelminthes</taxon>
        <taxon>Cestoda</taxon>
        <taxon>Eucestoda</taxon>
        <taxon>Cyclophyllidea</taxon>
        <taxon>Taeniidae</taxon>
        <taxon>Hydatigera</taxon>
    </lineage>
</organism>
<gene>
    <name evidence="2" type="ORF">TTAC_LOCUS3629</name>
</gene>
<feature type="transmembrane region" description="Helical" evidence="1">
    <location>
        <begin position="12"/>
        <end position="31"/>
    </location>
</feature>
<keyword evidence="1" id="KW-0472">Membrane</keyword>
<evidence type="ECO:0000313" key="2">
    <source>
        <dbReference type="EMBL" id="VDM23021.1"/>
    </source>
</evidence>
<accession>A0A0R3WSA4</accession>
<reference evidence="4" key="1">
    <citation type="submission" date="2017-02" db="UniProtKB">
        <authorList>
            <consortium name="WormBaseParasite"/>
        </authorList>
    </citation>
    <scope>IDENTIFICATION</scope>
</reference>